<dbReference type="InterPro" id="IPR045886">
    <property type="entry name" value="ThiF/MoeB/HesA"/>
</dbReference>
<dbReference type="Proteomes" id="UP000183400">
    <property type="component" value="Unassembled WGS sequence"/>
</dbReference>
<dbReference type="eggNOG" id="COG0476">
    <property type="taxonomic scope" value="Bacteria"/>
</dbReference>
<dbReference type="GO" id="GO:0008641">
    <property type="term" value="F:ubiquitin-like modifier activating enzyme activity"/>
    <property type="evidence" value="ECO:0007669"/>
    <property type="project" value="InterPro"/>
</dbReference>
<dbReference type="InterPro" id="IPR000594">
    <property type="entry name" value="ThiF_NAD_FAD-bd"/>
</dbReference>
<dbReference type="EMBL" id="FNNP01000003">
    <property type="protein sequence ID" value="SDX18454.1"/>
    <property type="molecule type" value="Genomic_DNA"/>
</dbReference>
<dbReference type="OrthoDB" id="272552at2"/>
<dbReference type="Pfam" id="PF00899">
    <property type="entry name" value="ThiF"/>
    <property type="match status" value="1"/>
</dbReference>
<evidence type="ECO:0000313" key="3">
    <source>
        <dbReference type="Proteomes" id="UP000183400"/>
    </source>
</evidence>
<gene>
    <name evidence="2" type="ORF">SAMN05444358_103289</name>
</gene>
<dbReference type="RefSeq" id="WP_083347740.1">
    <property type="nucleotide sequence ID" value="NZ_FNNP01000003.1"/>
</dbReference>
<organism evidence="2 3">
    <name type="scientific">Ruegeria halocynthiae</name>
    <dbReference type="NCBI Taxonomy" id="985054"/>
    <lineage>
        <taxon>Bacteria</taxon>
        <taxon>Pseudomonadati</taxon>
        <taxon>Pseudomonadota</taxon>
        <taxon>Alphaproteobacteria</taxon>
        <taxon>Rhodobacterales</taxon>
        <taxon>Roseobacteraceae</taxon>
        <taxon>Ruegeria</taxon>
    </lineage>
</organism>
<sequence length="291" mass="31840">MTNFTYQEFTTRNLGFVSEDEQARLRNACVFVCGTGGMGGSAIMTLIRAGVGRLILADLDAFEVSNLNRQLFATLKTVEQDKAQATRDQCLQINPEAEIEVLGADWSNHVECLVQSADVVINGTDDLGASLLLYRTARAKGRVVIDAYASPLPSVYVTGPGDPMPEERLGYTTIETDWNELTPEMRNAAAMAEAEYVLTHSSSRHHVDLALAGEVIAGIRSRMSFAPMVIMAGTLMGGEAIQAVLGRPHGADYRGWFLNPHTGKVERRLPDFLAALMRPLVRRQMTKLLPS</sequence>
<feature type="domain" description="THIF-type NAD/FAD binding fold" evidence="1">
    <location>
        <begin position="12"/>
        <end position="249"/>
    </location>
</feature>
<protein>
    <submittedName>
        <fullName evidence="2">ThiF family protein</fullName>
    </submittedName>
</protein>
<dbReference type="PANTHER" id="PTHR43267">
    <property type="entry name" value="TRNA THREONYLCARBAMOYLADENOSINE DEHYDRATASE"/>
    <property type="match status" value="1"/>
</dbReference>
<dbReference type="GO" id="GO:0061504">
    <property type="term" value="P:cyclic threonylcarbamoyladenosine biosynthetic process"/>
    <property type="evidence" value="ECO:0007669"/>
    <property type="project" value="TreeGrafter"/>
</dbReference>
<accession>A0A1H2ZNN8</accession>
<keyword evidence="3" id="KW-1185">Reference proteome</keyword>
<name>A0A1H2ZNN8_9RHOB</name>
<evidence type="ECO:0000259" key="1">
    <source>
        <dbReference type="Pfam" id="PF00899"/>
    </source>
</evidence>
<dbReference type="InterPro" id="IPR035985">
    <property type="entry name" value="Ubiquitin-activating_enz"/>
</dbReference>
<dbReference type="STRING" id="985054.SAMN05444358_103289"/>
<dbReference type="AlphaFoldDB" id="A0A1H2ZNN8"/>
<proteinExistence type="predicted"/>
<dbReference type="SUPFAM" id="SSF69572">
    <property type="entry name" value="Activating enzymes of the ubiquitin-like proteins"/>
    <property type="match status" value="1"/>
</dbReference>
<dbReference type="PANTHER" id="PTHR43267:SF1">
    <property type="entry name" value="TRNA THREONYLCARBAMOYLADENOSINE DEHYDRATASE"/>
    <property type="match status" value="1"/>
</dbReference>
<reference evidence="3" key="1">
    <citation type="submission" date="2016-10" db="EMBL/GenBank/DDBJ databases">
        <authorList>
            <person name="Varghese N."/>
            <person name="Submissions S."/>
        </authorList>
    </citation>
    <scope>NUCLEOTIDE SEQUENCE [LARGE SCALE GENOMIC DNA]</scope>
    <source>
        <strain evidence="3">DSM 27839</strain>
    </source>
</reference>
<dbReference type="Gene3D" id="3.40.50.720">
    <property type="entry name" value="NAD(P)-binding Rossmann-like Domain"/>
    <property type="match status" value="1"/>
</dbReference>
<dbReference type="GO" id="GO:0061503">
    <property type="term" value="F:tRNA threonylcarbamoyladenosine dehydratase"/>
    <property type="evidence" value="ECO:0007669"/>
    <property type="project" value="TreeGrafter"/>
</dbReference>
<evidence type="ECO:0000313" key="2">
    <source>
        <dbReference type="EMBL" id="SDX18454.1"/>
    </source>
</evidence>